<feature type="region of interest" description="Disordered" evidence="2">
    <location>
        <begin position="106"/>
        <end position="139"/>
    </location>
</feature>
<dbReference type="InterPro" id="IPR018114">
    <property type="entry name" value="TRYPSIN_HIS"/>
</dbReference>
<dbReference type="PANTHER" id="PTHR15462:SF8">
    <property type="entry name" value="SERINE PROTEASE"/>
    <property type="match status" value="1"/>
</dbReference>
<evidence type="ECO:0000256" key="3">
    <source>
        <dbReference type="SAM" id="SignalP"/>
    </source>
</evidence>
<evidence type="ECO:0000313" key="4">
    <source>
        <dbReference type="EMBL" id="MFC4819803.1"/>
    </source>
</evidence>
<dbReference type="InterPro" id="IPR013783">
    <property type="entry name" value="Ig-like_fold"/>
</dbReference>
<gene>
    <name evidence="4" type="ORF">ACFO6Q_05685</name>
</gene>
<dbReference type="EMBL" id="JBHSHD010000005">
    <property type="protein sequence ID" value="MFC4819803.1"/>
    <property type="molecule type" value="Genomic_DNA"/>
</dbReference>
<dbReference type="Proteomes" id="UP001595886">
    <property type="component" value="Unassembled WGS sequence"/>
</dbReference>
<dbReference type="InterPro" id="IPR050966">
    <property type="entry name" value="Glutamyl_endopeptidase"/>
</dbReference>
<keyword evidence="5" id="KW-1185">Reference proteome</keyword>
<evidence type="ECO:0000313" key="5">
    <source>
        <dbReference type="Proteomes" id="UP001595886"/>
    </source>
</evidence>
<feature type="signal peptide" evidence="3">
    <location>
        <begin position="1"/>
        <end position="34"/>
    </location>
</feature>
<dbReference type="Gene3D" id="2.60.40.10">
    <property type="entry name" value="Immunoglobulins"/>
    <property type="match status" value="1"/>
</dbReference>
<dbReference type="RefSeq" id="WP_380019597.1">
    <property type="nucleotide sequence ID" value="NZ_JBHSHD010000005.1"/>
</dbReference>
<reference evidence="5" key="1">
    <citation type="journal article" date="2019" name="Int. J. Syst. Evol. Microbiol.">
        <title>The Global Catalogue of Microorganisms (GCM) 10K type strain sequencing project: providing services to taxonomists for standard genome sequencing and annotation.</title>
        <authorList>
            <consortium name="The Broad Institute Genomics Platform"/>
            <consortium name="The Broad Institute Genome Sequencing Center for Infectious Disease"/>
            <person name="Wu L."/>
            <person name="Ma J."/>
        </authorList>
    </citation>
    <scope>NUCLEOTIDE SEQUENCE [LARGE SCALE GENOMIC DNA]</scope>
    <source>
        <strain evidence="5">CCUG 30340</strain>
    </source>
</reference>
<evidence type="ECO:0000256" key="1">
    <source>
        <dbReference type="ARBA" id="ARBA00022729"/>
    </source>
</evidence>
<sequence>MKPLVFRFTLRRHRTLLTGLLACLLGGLAIAAQAAEPPTYQDWNDLMRNAPPAPQPRPEWRRTPEGVPPVKNLGHEKDLLSGEVRSRRVDPVPALLARPGSVEGFPGELESSADAGAPLEGPAAATAGTHRSVPAQIQATPPGPSYYVRDYPWRTIYKLVMRFGNWWYVCSAETFDGFHLMTAGHCLYNFDPNRDGNTSDQQWADEVWAFPAQTDLITPSGEADQPFGEARATLLRSWSCWTVDADWDCDWGFVTLDRPMGDRVGWMGRAWGVEEPNLNYSGYPAETPYVPAGTLVQYPGYDAGNGHDYNDFRIPMYAYTYGGHSGGPVWRYVDGNRYILGTNSTSDRNGNAEATRYTTDEENYFSTSSTTDQTERPPQWLVDLGEEFYYYETPLKGLSTPVVGRRGEIAFDYNVVNNGWAASGPVTVDFYASWDTNITTGDLYLGSASLGSLAAYNYVHAGMQLRLPSSVSPGQYYVGWIAGAGGEYGGMNYCGGARADCNNYGVIADLLTVTTDSGFNWTVTAAAGGGGGISPAGAQTIEDGWTASFSLTPDAGYVIDAVSSSCGGSLAGSVFTTDPVHADCSVTASFVQQPDDVVFADGFD</sequence>
<protein>
    <submittedName>
        <fullName evidence="4">Trypsin-like serine peptidase</fullName>
        <ecNumber evidence="4">3.4.21.-</ecNumber>
    </submittedName>
</protein>
<dbReference type="PANTHER" id="PTHR15462">
    <property type="entry name" value="SERINE PROTEASE"/>
    <property type="match status" value="1"/>
</dbReference>
<feature type="chain" id="PRO_5046242072" evidence="3">
    <location>
        <begin position="35"/>
        <end position="604"/>
    </location>
</feature>
<feature type="region of interest" description="Disordered" evidence="2">
    <location>
        <begin position="50"/>
        <end position="74"/>
    </location>
</feature>
<comment type="caution">
    <text evidence="4">The sequence shown here is derived from an EMBL/GenBank/DDBJ whole genome shotgun (WGS) entry which is preliminary data.</text>
</comment>
<evidence type="ECO:0000256" key="2">
    <source>
        <dbReference type="SAM" id="MobiDB-lite"/>
    </source>
</evidence>
<name>A0ABV9QR21_9GAMM</name>
<organism evidence="4 5">
    <name type="scientific">Dokdonella ginsengisoli</name>
    <dbReference type="NCBI Taxonomy" id="363846"/>
    <lineage>
        <taxon>Bacteria</taxon>
        <taxon>Pseudomonadati</taxon>
        <taxon>Pseudomonadota</taxon>
        <taxon>Gammaproteobacteria</taxon>
        <taxon>Lysobacterales</taxon>
        <taxon>Rhodanobacteraceae</taxon>
        <taxon>Dokdonella</taxon>
    </lineage>
</organism>
<dbReference type="InterPro" id="IPR043504">
    <property type="entry name" value="Peptidase_S1_PA_chymotrypsin"/>
</dbReference>
<keyword evidence="1 3" id="KW-0732">Signal</keyword>
<dbReference type="InterPro" id="IPR009003">
    <property type="entry name" value="Peptidase_S1_PA"/>
</dbReference>
<keyword evidence="4" id="KW-0378">Hydrolase</keyword>
<dbReference type="SUPFAM" id="SSF50494">
    <property type="entry name" value="Trypsin-like serine proteases"/>
    <property type="match status" value="1"/>
</dbReference>
<dbReference type="PROSITE" id="PS00134">
    <property type="entry name" value="TRYPSIN_HIS"/>
    <property type="match status" value="1"/>
</dbReference>
<dbReference type="EC" id="3.4.21.-" evidence="4"/>
<dbReference type="Gene3D" id="2.40.10.10">
    <property type="entry name" value="Trypsin-like serine proteases"/>
    <property type="match status" value="2"/>
</dbReference>
<dbReference type="GO" id="GO:0016787">
    <property type="term" value="F:hydrolase activity"/>
    <property type="evidence" value="ECO:0007669"/>
    <property type="project" value="UniProtKB-KW"/>
</dbReference>
<accession>A0ABV9QR21</accession>
<proteinExistence type="predicted"/>